<dbReference type="InterPro" id="IPR009003">
    <property type="entry name" value="Peptidase_S1_PA"/>
</dbReference>
<dbReference type="EMBL" id="BAAAOG010000013">
    <property type="protein sequence ID" value="GAA1970158.1"/>
    <property type="molecule type" value="Genomic_DNA"/>
</dbReference>
<dbReference type="InterPro" id="IPR013783">
    <property type="entry name" value="Ig-like_fold"/>
</dbReference>
<evidence type="ECO:0000313" key="2">
    <source>
        <dbReference type="Proteomes" id="UP001499933"/>
    </source>
</evidence>
<comment type="caution">
    <text evidence="1">The sequence shown here is derived from an EMBL/GenBank/DDBJ whole genome shotgun (WGS) entry which is preliminary data.</text>
</comment>
<dbReference type="SUPFAM" id="SSF50494">
    <property type="entry name" value="Trypsin-like serine proteases"/>
    <property type="match status" value="1"/>
</dbReference>
<dbReference type="Proteomes" id="UP001499933">
    <property type="component" value="Unassembled WGS sequence"/>
</dbReference>
<dbReference type="Gene3D" id="2.40.10.10">
    <property type="entry name" value="Trypsin-like serine proteases"/>
    <property type="match status" value="2"/>
</dbReference>
<proteinExistence type="predicted"/>
<name>A0ABN2RJG3_9MICO</name>
<dbReference type="InterPro" id="IPR014756">
    <property type="entry name" value="Ig_E-set"/>
</dbReference>
<dbReference type="RefSeq" id="WP_344097467.1">
    <property type="nucleotide sequence ID" value="NZ_BAAAOG010000013.1"/>
</dbReference>
<evidence type="ECO:0000313" key="1">
    <source>
        <dbReference type="EMBL" id="GAA1970158.1"/>
    </source>
</evidence>
<evidence type="ECO:0008006" key="3">
    <source>
        <dbReference type="Google" id="ProtNLM"/>
    </source>
</evidence>
<organism evidence="1 2">
    <name type="scientific">Microbacterium deminutum</name>
    <dbReference type="NCBI Taxonomy" id="344164"/>
    <lineage>
        <taxon>Bacteria</taxon>
        <taxon>Bacillati</taxon>
        <taxon>Actinomycetota</taxon>
        <taxon>Actinomycetes</taxon>
        <taxon>Micrococcales</taxon>
        <taxon>Microbacteriaceae</taxon>
        <taxon>Microbacterium</taxon>
    </lineage>
</organism>
<keyword evidence="2" id="KW-1185">Reference proteome</keyword>
<dbReference type="SUPFAM" id="SSF81296">
    <property type="entry name" value="E set domains"/>
    <property type="match status" value="1"/>
</dbReference>
<dbReference type="Gene3D" id="2.60.40.10">
    <property type="entry name" value="Immunoglobulins"/>
    <property type="match status" value="1"/>
</dbReference>
<dbReference type="CDD" id="cd00102">
    <property type="entry name" value="IPT"/>
    <property type="match status" value="1"/>
</dbReference>
<dbReference type="InterPro" id="IPR043504">
    <property type="entry name" value="Peptidase_S1_PA_chymotrypsin"/>
</dbReference>
<sequence length="395" mass="40171">MPEQRLEIPPQALSALATLRAAVQNSVPPGTEFGIGAKQSAGEFLGELALIVYVPEKLPENALRPEQMIPPTITEQGVEFLTDVVQSTRTPIALLNDTKVALQLSGGIDIGFFDPAKGAVVHGTAGCVVQRRSDGGRQLLTAAHVAPIGTVMSQPAPGASQSAPVGTIVNADTSPTLDCSVIELNGLRSTLAEIVEIGSNRGAADFALFASATKRGRTTGLTAGLVVAVMPDANRIVLATFPFGGLYCHQGDSGSVVLDGNGEVIGLLVEEGDLQTDAGGNPVSSVGLAVPIRAVLDALQIEIAVSPPIITSIDPNAAGGLLASGGVTQIDGAGFDAASQVMFGGVPAVTVIPASPLRLLVTPPTQFAPGAVTDVIVTNAIGEQSLPSVIAQFTF</sequence>
<accession>A0ABN2RJG3</accession>
<reference evidence="1 2" key="1">
    <citation type="journal article" date="2019" name="Int. J. Syst. Evol. Microbiol.">
        <title>The Global Catalogue of Microorganisms (GCM) 10K type strain sequencing project: providing services to taxonomists for standard genome sequencing and annotation.</title>
        <authorList>
            <consortium name="The Broad Institute Genomics Platform"/>
            <consortium name="The Broad Institute Genome Sequencing Center for Infectious Disease"/>
            <person name="Wu L."/>
            <person name="Ma J."/>
        </authorList>
    </citation>
    <scope>NUCLEOTIDE SEQUENCE [LARGE SCALE GENOMIC DNA]</scope>
    <source>
        <strain evidence="1 2">JCM 14901</strain>
    </source>
</reference>
<protein>
    <recommendedName>
        <fullName evidence="3">IPT/TIG domain-containing protein</fullName>
    </recommendedName>
</protein>
<gene>
    <name evidence="1" type="ORF">GCM10009776_36530</name>
</gene>